<sequence>MVWGKVYMRPGTFRSNWITDLEIESIDTQTVPNYKDIFPLGKTPALLTEDGFKLTETISIYLYVIKNSTKPEFAGIELNEKATNLKWLLFFNSDFISAGIQVLWGSTEEEKAKGHEKVQSYIDYFDNELKNRDTKYLSSDEILVGDIFVYKFFKQFEEFGLSIEEKEHIGSYLESLKEHPLIASK</sequence>
<organism evidence="3 4">
    <name type="scientific">Pichia kluyveri</name>
    <name type="common">Yeast</name>
    <dbReference type="NCBI Taxonomy" id="36015"/>
    <lineage>
        <taxon>Eukaryota</taxon>
        <taxon>Fungi</taxon>
        <taxon>Dikarya</taxon>
        <taxon>Ascomycota</taxon>
        <taxon>Saccharomycotina</taxon>
        <taxon>Pichiomycetes</taxon>
        <taxon>Pichiales</taxon>
        <taxon>Pichiaceae</taxon>
        <taxon>Pichia</taxon>
    </lineage>
</organism>
<dbReference type="EMBL" id="BTGB01000003">
    <property type="protein sequence ID" value="GMM46208.1"/>
    <property type="molecule type" value="Genomic_DNA"/>
</dbReference>
<accession>A0AAV5R4U2</accession>
<dbReference type="InterPro" id="IPR004045">
    <property type="entry name" value="Glutathione_S-Trfase_N"/>
</dbReference>
<dbReference type="InterPro" id="IPR036249">
    <property type="entry name" value="Thioredoxin-like_sf"/>
</dbReference>
<keyword evidence="4" id="KW-1185">Reference proteome</keyword>
<evidence type="ECO:0000313" key="4">
    <source>
        <dbReference type="Proteomes" id="UP001378960"/>
    </source>
</evidence>
<dbReference type="PANTHER" id="PTHR44051">
    <property type="entry name" value="GLUTATHIONE S-TRANSFERASE-RELATED"/>
    <property type="match status" value="1"/>
</dbReference>
<dbReference type="FunFam" id="3.40.30.10:FF:000142">
    <property type="entry name" value="Elongation factor 1 gamma"/>
    <property type="match status" value="1"/>
</dbReference>
<dbReference type="InterPro" id="IPR004046">
    <property type="entry name" value="GST_C"/>
</dbReference>
<dbReference type="AlphaFoldDB" id="A0AAV5R4U2"/>
<name>A0AAV5R4U2_PICKL</name>
<comment type="similarity">
    <text evidence="1">Belongs to the GST superfamily.</text>
</comment>
<dbReference type="PANTHER" id="PTHR44051:SF8">
    <property type="entry name" value="GLUTATHIONE S-TRANSFERASE GSTA"/>
    <property type="match status" value="1"/>
</dbReference>
<dbReference type="Proteomes" id="UP001378960">
    <property type="component" value="Unassembled WGS sequence"/>
</dbReference>
<dbReference type="InterPro" id="IPR010987">
    <property type="entry name" value="Glutathione-S-Trfase_C-like"/>
</dbReference>
<feature type="domain" description="GST C-terminal" evidence="2">
    <location>
        <begin position="77"/>
        <end position="185"/>
    </location>
</feature>
<comment type="caution">
    <text evidence="3">The sequence shown here is derived from an EMBL/GenBank/DDBJ whole genome shotgun (WGS) entry which is preliminary data.</text>
</comment>
<evidence type="ECO:0000313" key="3">
    <source>
        <dbReference type="EMBL" id="GMM46208.1"/>
    </source>
</evidence>
<protein>
    <recommendedName>
        <fullName evidence="2">GST C-terminal domain-containing protein</fullName>
    </recommendedName>
</protein>
<gene>
    <name evidence="3" type="ORF">DAPK24_027830</name>
</gene>
<dbReference type="Pfam" id="PF14497">
    <property type="entry name" value="GST_C_3"/>
    <property type="match status" value="1"/>
</dbReference>
<dbReference type="SUPFAM" id="SSF47616">
    <property type="entry name" value="GST C-terminal domain-like"/>
    <property type="match status" value="1"/>
</dbReference>
<proteinExistence type="inferred from homology"/>
<evidence type="ECO:0000259" key="2">
    <source>
        <dbReference type="PROSITE" id="PS50405"/>
    </source>
</evidence>
<reference evidence="3 4" key="1">
    <citation type="journal article" date="2023" name="Elife">
        <title>Identification of key yeast species and microbe-microbe interactions impacting larval growth of Drosophila in the wild.</title>
        <authorList>
            <person name="Mure A."/>
            <person name="Sugiura Y."/>
            <person name="Maeda R."/>
            <person name="Honda K."/>
            <person name="Sakurai N."/>
            <person name="Takahashi Y."/>
            <person name="Watada M."/>
            <person name="Katoh T."/>
            <person name="Gotoh A."/>
            <person name="Gotoh Y."/>
            <person name="Taniguchi I."/>
            <person name="Nakamura K."/>
            <person name="Hayashi T."/>
            <person name="Katayama T."/>
            <person name="Uemura T."/>
            <person name="Hattori Y."/>
        </authorList>
    </citation>
    <scope>NUCLEOTIDE SEQUENCE [LARGE SCALE GENOMIC DNA]</scope>
    <source>
        <strain evidence="3 4">PK-24</strain>
    </source>
</reference>
<dbReference type="PROSITE" id="PS50405">
    <property type="entry name" value="GST_CTER"/>
    <property type="match status" value="1"/>
</dbReference>
<dbReference type="Gene3D" id="1.20.1050.10">
    <property type="match status" value="1"/>
</dbReference>
<dbReference type="SUPFAM" id="SSF52833">
    <property type="entry name" value="Thioredoxin-like"/>
    <property type="match status" value="1"/>
</dbReference>
<dbReference type="Gene3D" id="3.40.30.10">
    <property type="entry name" value="Glutaredoxin"/>
    <property type="match status" value="1"/>
</dbReference>
<evidence type="ECO:0000256" key="1">
    <source>
        <dbReference type="ARBA" id="ARBA00007409"/>
    </source>
</evidence>
<dbReference type="InterPro" id="IPR036282">
    <property type="entry name" value="Glutathione-S-Trfase_C_sf"/>
</dbReference>
<dbReference type="Pfam" id="PF02798">
    <property type="entry name" value="GST_N"/>
    <property type="match status" value="1"/>
</dbReference>